<gene>
    <name evidence="2" type="ORF">PG999_004981</name>
</gene>
<name>A0AAW0R0U7_9PEZI</name>
<proteinExistence type="predicted"/>
<dbReference type="AlphaFoldDB" id="A0AAW0R0U7"/>
<dbReference type="PANTHER" id="PTHR33112">
    <property type="entry name" value="DOMAIN PROTEIN, PUTATIVE-RELATED"/>
    <property type="match status" value="1"/>
</dbReference>
<feature type="domain" description="Heterokaryon incompatibility" evidence="1">
    <location>
        <begin position="232"/>
        <end position="375"/>
    </location>
</feature>
<evidence type="ECO:0000259" key="1">
    <source>
        <dbReference type="Pfam" id="PF06985"/>
    </source>
</evidence>
<dbReference type="Pfam" id="PF06985">
    <property type="entry name" value="HET"/>
    <property type="match status" value="1"/>
</dbReference>
<dbReference type="Proteomes" id="UP001392437">
    <property type="component" value="Unassembled WGS sequence"/>
</dbReference>
<reference evidence="2 3" key="1">
    <citation type="submission" date="2023-01" db="EMBL/GenBank/DDBJ databases">
        <title>Analysis of 21 Apiospora genomes using comparative genomics revels a genus with tremendous synthesis potential of carbohydrate active enzymes and secondary metabolites.</title>
        <authorList>
            <person name="Sorensen T."/>
        </authorList>
    </citation>
    <scope>NUCLEOTIDE SEQUENCE [LARGE SCALE GENOMIC DNA]</scope>
    <source>
        <strain evidence="2 3">CBS 117206</strain>
    </source>
</reference>
<evidence type="ECO:0000313" key="2">
    <source>
        <dbReference type="EMBL" id="KAK8120861.1"/>
    </source>
</evidence>
<dbReference type="EMBL" id="JAQQWP010000004">
    <property type="protein sequence ID" value="KAK8120861.1"/>
    <property type="molecule type" value="Genomic_DNA"/>
</dbReference>
<protein>
    <recommendedName>
        <fullName evidence="1">Heterokaryon incompatibility domain-containing protein</fullName>
    </recommendedName>
</protein>
<organism evidence="2 3">
    <name type="scientific">Apiospora kogelbergensis</name>
    <dbReference type="NCBI Taxonomy" id="1337665"/>
    <lineage>
        <taxon>Eukaryota</taxon>
        <taxon>Fungi</taxon>
        <taxon>Dikarya</taxon>
        <taxon>Ascomycota</taxon>
        <taxon>Pezizomycotina</taxon>
        <taxon>Sordariomycetes</taxon>
        <taxon>Xylariomycetidae</taxon>
        <taxon>Amphisphaeriales</taxon>
        <taxon>Apiosporaceae</taxon>
        <taxon>Apiospora</taxon>
    </lineage>
</organism>
<dbReference type="InterPro" id="IPR010730">
    <property type="entry name" value="HET"/>
</dbReference>
<keyword evidence="3" id="KW-1185">Reference proteome</keyword>
<dbReference type="PANTHER" id="PTHR33112:SF1">
    <property type="entry name" value="HETEROKARYON INCOMPATIBILITY DOMAIN-CONTAINING PROTEIN"/>
    <property type="match status" value="1"/>
</dbReference>
<sequence length="735" mass="82806">MESFLPPGAAQKRGIIEEECASPSRKRLMLDASTIDRPSMCDRCRNIQWEDLAAIPPASRRGRKAADLRPVDSDALRQSNCPTCRLFAEIIPPSLDGQHCRLVALSSSLAFQGQEVRATERVDGSDCTVLYPVLEAKSADKTAGQRIQRDWYEGGCLALVNNSHNSQALPETGPRRISARLDTDMIKRWVRECVKRHRTCRPNVGGINDLQGFRVIDCDSRKTIEAPAGCRYVALSYVWGKPPSPEPPEKDGEHTKRMLACPVWSSMLWNYNGNESQISLLTTASEQCIDQNDEIIKASQVAQMDKIYSGAYFTIVAAAGKDASYGLPGVSDRRRNSQNYISSVAGNIDIIQVFPHTSAELDKATWARRGWTYQEGYLSNRRLIFTDQQVSFLCNVAHHAETIQKAKIVAVAEMNESTYAFRHMMPCLNPNMHMDPVATKQWNELKQEQLVNYTRRDLTHESDSLNAILGLFRTLQPSGIQHLHGVPIRRTRKGDYPWLQFPLAWHHEADGATRREQFPSWSWSGWEGGIRMDESDICIPGDCEIGLAERDGRGVLALEDWFDREVRDRNPPNADDARLLCVTSLTVRVRCRRRAWAELNEGISGMSRLAGMRFTDGVHAVLPIREGVTQMAYAYMDEDVPLDDTILGLILRRSWSRKNAILLLKRDDGHPQHYRRIGLVRVSGWAKTRPAAVGDSDPQSIYVDGDGSPLEEFEHDNDALPLWLQKAVERTITIS</sequence>
<accession>A0AAW0R0U7</accession>
<comment type="caution">
    <text evidence="2">The sequence shown here is derived from an EMBL/GenBank/DDBJ whole genome shotgun (WGS) entry which is preliminary data.</text>
</comment>
<evidence type="ECO:0000313" key="3">
    <source>
        <dbReference type="Proteomes" id="UP001392437"/>
    </source>
</evidence>